<reference evidence="2" key="1">
    <citation type="submission" date="2020-05" db="EMBL/GenBank/DDBJ databases">
        <title>Nod-independent and nitrogen-fixing Bradyrhizobium aeschynomene sp. nov. isolated from nodules of Aeschynomene indica.</title>
        <authorList>
            <person name="Zhang Z."/>
        </authorList>
    </citation>
    <scope>NUCLEOTIDE SEQUENCE</scope>
    <source>
        <strain evidence="2">83012</strain>
    </source>
</reference>
<feature type="transmembrane region" description="Helical" evidence="1">
    <location>
        <begin position="6"/>
        <end position="26"/>
    </location>
</feature>
<dbReference type="Proteomes" id="UP000886476">
    <property type="component" value="Unassembled WGS sequence"/>
</dbReference>
<evidence type="ECO:0000313" key="2">
    <source>
        <dbReference type="EMBL" id="NPU65697.1"/>
    </source>
</evidence>
<evidence type="ECO:0000256" key="1">
    <source>
        <dbReference type="SAM" id="Phobius"/>
    </source>
</evidence>
<gene>
    <name evidence="2" type="ORF">HL667_11895</name>
</gene>
<protein>
    <recommendedName>
        <fullName evidence="4">Phage shock protein B</fullName>
    </recommendedName>
</protein>
<keyword evidence="1" id="KW-0472">Membrane</keyword>
<keyword evidence="1" id="KW-1133">Transmembrane helix</keyword>
<evidence type="ECO:0008006" key="4">
    <source>
        <dbReference type="Google" id="ProtNLM"/>
    </source>
</evidence>
<accession>A0ABX2CEN6</accession>
<comment type="caution">
    <text evidence="2">The sequence shown here is derived from an EMBL/GenBank/DDBJ whole genome shotgun (WGS) entry which is preliminary data.</text>
</comment>
<dbReference type="RefSeq" id="WP_172110788.1">
    <property type="nucleotide sequence ID" value="NZ_JABFDN010000003.1"/>
</dbReference>
<keyword evidence="1" id="KW-0812">Transmembrane</keyword>
<evidence type="ECO:0000313" key="3">
    <source>
        <dbReference type="Proteomes" id="UP000886476"/>
    </source>
</evidence>
<name>A0ABX2CEN6_9BRAD</name>
<sequence>MTMGQIYALSMPLVVAAMVGVYALLLRRPWAEAAAKQPVHPSPSRREGLRDGLVDHIERLNAEIEGKAHLVRQELRQLKNTR</sequence>
<proteinExistence type="predicted"/>
<organism evidence="2 3">
    <name type="scientific">Bradyrhizobium aeschynomenes</name>
    <dbReference type="NCBI Taxonomy" id="2734909"/>
    <lineage>
        <taxon>Bacteria</taxon>
        <taxon>Pseudomonadati</taxon>
        <taxon>Pseudomonadota</taxon>
        <taxon>Alphaproteobacteria</taxon>
        <taxon>Hyphomicrobiales</taxon>
        <taxon>Nitrobacteraceae</taxon>
        <taxon>Bradyrhizobium</taxon>
    </lineage>
</organism>
<dbReference type="EMBL" id="JABFDN010000003">
    <property type="protein sequence ID" value="NPU65697.1"/>
    <property type="molecule type" value="Genomic_DNA"/>
</dbReference>
<keyword evidence="3" id="KW-1185">Reference proteome</keyword>